<sequence length="283" mass="30164">MSPPSAIFPPPLLWFKFSWRLTSRGVVPSQRARAWLLGPGSWESRSAGASSMPVPLPPLDVLTLGLVPARQARNACSSSSSSAESDRALALYADAEAVRLKTPPPTTRNASVAFGQDDPRTLALYEDAEALRLKTPPVSARGAAAQGEESIFDLYSDAEALRLKTPRASSRDPVAAQREPEAFYLKNGLHPVGASKVLGNFKGPPAAESLLFAGLCVDDSPSPARTKPKVKVSKLPTGYSARTPTTACPSEDCLEEQRCDRRASRQASLTPHALRPPAAALRA</sequence>
<evidence type="ECO:0000313" key="3">
    <source>
        <dbReference type="Proteomes" id="UP001189429"/>
    </source>
</evidence>
<reference evidence="2" key="1">
    <citation type="submission" date="2023-10" db="EMBL/GenBank/DDBJ databases">
        <authorList>
            <person name="Chen Y."/>
            <person name="Shah S."/>
            <person name="Dougan E. K."/>
            <person name="Thang M."/>
            <person name="Chan C."/>
        </authorList>
    </citation>
    <scope>NUCLEOTIDE SEQUENCE [LARGE SCALE GENOMIC DNA]</scope>
</reference>
<name>A0ABN9PXQ3_9DINO</name>
<gene>
    <name evidence="2" type="ORF">PCOR1329_LOCUS6117</name>
</gene>
<accession>A0ABN9PXQ3</accession>
<feature type="region of interest" description="Disordered" evidence="1">
    <location>
        <begin position="221"/>
        <end position="283"/>
    </location>
</feature>
<organism evidence="2 3">
    <name type="scientific">Prorocentrum cordatum</name>
    <dbReference type="NCBI Taxonomy" id="2364126"/>
    <lineage>
        <taxon>Eukaryota</taxon>
        <taxon>Sar</taxon>
        <taxon>Alveolata</taxon>
        <taxon>Dinophyceae</taxon>
        <taxon>Prorocentrales</taxon>
        <taxon>Prorocentraceae</taxon>
        <taxon>Prorocentrum</taxon>
    </lineage>
</organism>
<proteinExistence type="predicted"/>
<feature type="compositionally biased region" description="Low complexity" evidence="1">
    <location>
        <begin position="273"/>
        <end position="283"/>
    </location>
</feature>
<keyword evidence="3" id="KW-1185">Reference proteome</keyword>
<evidence type="ECO:0000313" key="2">
    <source>
        <dbReference type="EMBL" id="CAK0796860.1"/>
    </source>
</evidence>
<dbReference type="Proteomes" id="UP001189429">
    <property type="component" value="Unassembled WGS sequence"/>
</dbReference>
<evidence type="ECO:0000256" key="1">
    <source>
        <dbReference type="SAM" id="MobiDB-lite"/>
    </source>
</evidence>
<dbReference type="EMBL" id="CAUYUJ010001639">
    <property type="protein sequence ID" value="CAK0796860.1"/>
    <property type="molecule type" value="Genomic_DNA"/>
</dbReference>
<comment type="caution">
    <text evidence="2">The sequence shown here is derived from an EMBL/GenBank/DDBJ whole genome shotgun (WGS) entry which is preliminary data.</text>
</comment>
<protein>
    <submittedName>
        <fullName evidence="2">Uncharacterized protein</fullName>
    </submittedName>
</protein>